<dbReference type="Gene3D" id="3.60.20.40">
    <property type="match status" value="1"/>
</dbReference>
<evidence type="ECO:0000313" key="2">
    <source>
        <dbReference type="Proteomes" id="UP001279642"/>
    </source>
</evidence>
<dbReference type="InterPro" id="IPR043137">
    <property type="entry name" value="GGT_ssub_C"/>
</dbReference>
<dbReference type="InterPro" id="IPR029055">
    <property type="entry name" value="Ntn_hydrolases_N"/>
</dbReference>
<reference evidence="1 2" key="1">
    <citation type="journal article" date="2016" name="Antonie Van Leeuwenhoek">
        <title>Dongia soli sp. nov., isolated from soil from Dokdo, Korea.</title>
        <authorList>
            <person name="Kim D.U."/>
            <person name="Lee H."/>
            <person name="Kim H."/>
            <person name="Kim S.G."/>
            <person name="Ka J.O."/>
        </authorList>
    </citation>
    <scope>NUCLEOTIDE SEQUENCE [LARGE SCALE GENOMIC DNA]</scope>
    <source>
        <strain evidence="1 2">D78</strain>
    </source>
</reference>
<protein>
    <submittedName>
        <fullName evidence="1">Gamma-glutamyltransferase family protein</fullName>
    </submittedName>
</protein>
<dbReference type="PANTHER" id="PTHR43881">
    <property type="entry name" value="GAMMA-GLUTAMYLTRANSPEPTIDASE (AFU_ORTHOLOGUE AFUA_4G13580)"/>
    <property type="match status" value="1"/>
</dbReference>
<dbReference type="Gene3D" id="1.10.246.130">
    <property type="match status" value="1"/>
</dbReference>
<accession>A0ABU5EDF8</accession>
<dbReference type="Pfam" id="PF01019">
    <property type="entry name" value="G_glu_transpept"/>
    <property type="match status" value="1"/>
</dbReference>
<keyword evidence="2" id="KW-1185">Reference proteome</keyword>
<dbReference type="InterPro" id="IPR043138">
    <property type="entry name" value="GGT_lsub"/>
</dbReference>
<evidence type="ECO:0000313" key="1">
    <source>
        <dbReference type="EMBL" id="MDY0884342.1"/>
    </source>
</evidence>
<organism evidence="1 2">
    <name type="scientific">Dongia soli</name>
    <dbReference type="NCBI Taxonomy" id="600628"/>
    <lineage>
        <taxon>Bacteria</taxon>
        <taxon>Pseudomonadati</taxon>
        <taxon>Pseudomonadota</taxon>
        <taxon>Alphaproteobacteria</taxon>
        <taxon>Rhodospirillales</taxon>
        <taxon>Dongiaceae</taxon>
        <taxon>Dongia</taxon>
    </lineage>
</organism>
<dbReference type="PRINTS" id="PR01210">
    <property type="entry name" value="GGTRANSPTASE"/>
</dbReference>
<dbReference type="InterPro" id="IPR052896">
    <property type="entry name" value="GGT-like_enzyme"/>
</dbReference>
<dbReference type="SUPFAM" id="SSF56235">
    <property type="entry name" value="N-terminal nucleophile aminohydrolases (Ntn hydrolases)"/>
    <property type="match status" value="1"/>
</dbReference>
<dbReference type="Proteomes" id="UP001279642">
    <property type="component" value="Unassembled WGS sequence"/>
</dbReference>
<dbReference type="EMBL" id="JAXCLW010000004">
    <property type="protein sequence ID" value="MDY0884342.1"/>
    <property type="molecule type" value="Genomic_DNA"/>
</dbReference>
<proteinExistence type="predicted"/>
<dbReference type="RefSeq" id="WP_320509407.1">
    <property type="nucleotide sequence ID" value="NZ_JAXCLW010000004.1"/>
</dbReference>
<dbReference type="PANTHER" id="PTHR43881:SF1">
    <property type="entry name" value="GAMMA-GLUTAMYLTRANSPEPTIDASE (AFU_ORTHOLOGUE AFUA_4G13580)"/>
    <property type="match status" value="1"/>
</dbReference>
<gene>
    <name evidence="1" type="ORF">SMD27_15975</name>
</gene>
<name>A0ABU5EDF8_9PROT</name>
<sequence length="597" mass="64933">MFKTRPEVNGTFGVVTSTHWLATAAGMSILEKGGNAFDAAVATGTSLHVAEPHQNGPGGEMPLVLYAAASGKVEVVCGQGVAPKAATTGKFKELGLDIIPGNGLLPAVVPGSFGAWMLLLSEYGTMSLRDVLTPAITYARDGFYLLENTAAIIRNVEQLFRHDWPASAEVWLPGGNLPQAGKLFRRPHLAATFERIIREAESASGSRTGQIEAARRCWYEGFVAETVDRFFRTSELLDTTGDRHGGLLTGDDMAAWRATIETPVSYDYENYTVHKAGPWSQGPVFLQQLALLKGFDLKKMGSESAEFVHTVTECAKLAFADRDAYYGDPDFVDVPMRELLDDAYNLGRRNLVGTNASLELCPGTIPGYIPHIVIRPKGSTVIATPESLDFNYPRPKENQPEALATGDTTHFDIIDRFGNMISGTPSGSSLHMAPVVAGLGFGMPARAQMFWLEEGVPGTLLPAKRPRTTLTPTIAMRDGKPYMAFGTPGGDCQDQWALQAFLRHVHFGLDLQAAIDAPTFHTYHLVDSFFPREYDPGHLAIEGRFSKQVQDELRKRGHRVEVYDDYALGYVTAAATDEGLLKAGASPREAQCYAAGR</sequence>
<comment type="caution">
    <text evidence="1">The sequence shown here is derived from an EMBL/GenBank/DDBJ whole genome shotgun (WGS) entry which is preliminary data.</text>
</comment>